<gene>
    <name evidence="3" type="ORF">KX01_1387</name>
</gene>
<reference evidence="4" key="1">
    <citation type="submission" date="2014-10" db="EMBL/GenBank/DDBJ databases">
        <authorList>
            <person name="Kuske C.R."/>
            <person name="Challacombe J.F."/>
            <person name="Daligault H.E."/>
            <person name="Davenport K.W."/>
            <person name="Johnson S.L."/>
            <person name="Siddaramappa S."/>
            <person name="Petersen J.M."/>
        </authorList>
    </citation>
    <scope>NUCLEOTIDE SEQUENCE [LARGE SCALE GENOMIC DNA]</scope>
    <source>
        <strain evidence="4">CA97-1460</strain>
    </source>
</reference>
<sequence>MKNYLITGGSKGIGKAVIELLLKSKENFIINLDIVAPDIENDNLKFIKTNLEEKASIIRAIDQIKTIQFNGLFLNAAIYKSGSLFTSNLDDVQKVINVNVMANIYLLKYLRPNLEHGCSIVFNGAEQSFIAKMNNFAYGLSKGAIAQMTKSLALDLAKYDIRVNAVCPGPVDTELYHNAIKNYADKLNISIEKANELEVNETSVKRVAKPEEIASLVEFLLGDKSSFMTGSLLPIDGGYTAK</sequence>
<protein>
    <submittedName>
        <fullName evidence="3">Short chain dehydrogenase family protein</fullName>
    </submittedName>
</protein>
<evidence type="ECO:0000313" key="4">
    <source>
        <dbReference type="Proteomes" id="UP000182521"/>
    </source>
</evidence>
<dbReference type="PRINTS" id="PR00081">
    <property type="entry name" value="GDHRDH"/>
</dbReference>
<dbReference type="STRING" id="1542390.KX01_1387"/>
<dbReference type="PANTHER" id="PTHR24321">
    <property type="entry name" value="DEHYDROGENASES, SHORT CHAIN"/>
    <property type="match status" value="1"/>
</dbReference>
<dbReference type="SUPFAM" id="SSF51735">
    <property type="entry name" value="NAD(P)-binding Rossmann-fold domains"/>
    <property type="match status" value="1"/>
</dbReference>
<proteinExistence type="inferred from homology"/>
<dbReference type="OrthoDB" id="9786435at2"/>
<evidence type="ECO:0000313" key="3">
    <source>
        <dbReference type="EMBL" id="APC96431.1"/>
    </source>
</evidence>
<accession>A0A1J0KRU2</accession>
<evidence type="ECO:0000256" key="2">
    <source>
        <dbReference type="ARBA" id="ARBA00023002"/>
    </source>
</evidence>
<name>A0A1J0KRU2_9GAMM</name>
<comment type="similarity">
    <text evidence="1">Belongs to the short-chain dehydrogenases/reductases (SDR) family.</text>
</comment>
<dbReference type="CDD" id="cd05233">
    <property type="entry name" value="SDR_c"/>
    <property type="match status" value="1"/>
</dbReference>
<organism evidence="3 4">
    <name type="scientific">Francisella frigiditurris</name>
    <dbReference type="NCBI Taxonomy" id="1542390"/>
    <lineage>
        <taxon>Bacteria</taxon>
        <taxon>Pseudomonadati</taxon>
        <taxon>Pseudomonadota</taxon>
        <taxon>Gammaproteobacteria</taxon>
        <taxon>Thiotrichales</taxon>
        <taxon>Francisellaceae</taxon>
        <taxon>Francisella</taxon>
    </lineage>
</organism>
<dbReference type="InterPro" id="IPR002347">
    <property type="entry name" value="SDR_fam"/>
</dbReference>
<dbReference type="RefSeq" id="WP_071664282.1">
    <property type="nucleotide sequence ID" value="NZ_CP009654.1"/>
</dbReference>
<dbReference type="Pfam" id="PF13561">
    <property type="entry name" value="adh_short_C2"/>
    <property type="match status" value="1"/>
</dbReference>
<dbReference type="PANTHER" id="PTHR24321:SF8">
    <property type="entry name" value="ESTRADIOL 17-BETA-DEHYDROGENASE 8-RELATED"/>
    <property type="match status" value="1"/>
</dbReference>
<dbReference type="GO" id="GO:0016491">
    <property type="term" value="F:oxidoreductase activity"/>
    <property type="evidence" value="ECO:0007669"/>
    <property type="project" value="UniProtKB-KW"/>
</dbReference>
<keyword evidence="2" id="KW-0560">Oxidoreductase</keyword>
<dbReference type="InterPro" id="IPR036291">
    <property type="entry name" value="NAD(P)-bd_dom_sf"/>
</dbReference>
<dbReference type="Proteomes" id="UP000182521">
    <property type="component" value="Chromosome"/>
</dbReference>
<dbReference type="Gene3D" id="3.40.50.720">
    <property type="entry name" value="NAD(P)-binding Rossmann-like Domain"/>
    <property type="match status" value="1"/>
</dbReference>
<dbReference type="EMBL" id="CP009654">
    <property type="protein sequence ID" value="APC96431.1"/>
    <property type="molecule type" value="Genomic_DNA"/>
</dbReference>
<dbReference type="KEGG" id="frc:KX01_1387"/>
<keyword evidence="4" id="KW-1185">Reference proteome</keyword>
<dbReference type="AlphaFoldDB" id="A0A1J0KRU2"/>
<evidence type="ECO:0000256" key="1">
    <source>
        <dbReference type="ARBA" id="ARBA00006484"/>
    </source>
</evidence>